<name>A0A1B6JCN1_9HEMI</name>
<comment type="catalytic activity">
    <reaction evidence="6">
        <text>4-demethylwyosine(37) in tRNA(Phe) + S-adenosyl-L-methionine = 4-demethyl-7-[(3S)-3-amino-3-carboxypropyl]wyosine(37) in tRNA(Phe) + S-methyl-5'-thioadenosine + H(+)</text>
        <dbReference type="Rhea" id="RHEA:36355"/>
        <dbReference type="Rhea" id="RHEA-COMP:10164"/>
        <dbReference type="Rhea" id="RHEA-COMP:10378"/>
        <dbReference type="ChEBI" id="CHEBI:15378"/>
        <dbReference type="ChEBI" id="CHEBI:17509"/>
        <dbReference type="ChEBI" id="CHEBI:59789"/>
        <dbReference type="ChEBI" id="CHEBI:64315"/>
        <dbReference type="ChEBI" id="CHEBI:73550"/>
        <dbReference type="EC" id="2.5.1.114"/>
    </reaction>
</comment>
<comment type="pathway">
    <text evidence="1">tRNA modification; wybutosine-tRNA(Phe) biosynthesis.</text>
</comment>
<dbReference type="GO" id="GO:0031591">
    <property type="term" value="P:wybutosine biosynthetic process"/>
    <property type="evidence" value="ECO:0007669"/>
    <property type="project" value="TreeGrafter"/>
</dbReference>
<dbReference type="InterPro" id="IPR056743">
    <property type="entry name" value="TRM5-TYW2-like_MTfase"/>
</dbReference>
<dbReference type="EC" id="2.5.1.114" evidence="2"/>
<protein>
    <recommendedName>
        <fullName evidence="2">tRNA(Phe) (4-demethylwyosine(37)-C(7)) aminocarboxypropyltransferase</fullName>
        <ecNumber evidence="2">2.5.1.114</ecNumber>
    </recommendedName>
</protein>
<organism evidence="8">
    <name type="scientific">Homalodisca liturata</name>
    <dbReference type="NCBI Taxonomy" id="320908"/>
    <lineage>
        <taxon>Eukaryota</taxon>
        <taxon>Metazoa</taxon>
        <taxon>Ecdysozoa</taxon>
        <taxon>Arthropoda</taxon>
        <taxon>Hexapoda</taxon>
        <taxon>Insecta</taxon>
        <taxon>Pterygota</taxon>
        <taxon>Neoptera</taxon>
        <taxon>Paraneoptera</taxon>
        <taxon>Hemiptera</taxon>
        <taxon>Auchenorrhyncha</taxon>
        <taxon>Membracoidea</taxon>
        <taxon>Cicadellidae</taxon>
        <taxon>Cicadellinae</taxon>
        <taxon>Proconiini</taxon>
        <taxon>Homalodisca</taxon>
    </lineage>
</organism>
<gene>
    <name evidence="8" type="ORF">g.12070</name>
</gene>
<dbReference type="CDD" id="cd02440">
    <property type="entry name" value="AdoMet_MTases"/>
    <property type="match status" value="1"/>
</dbReference>
<evidence type="ECO:0000256" key="4">
    <source>
        <dbReference type="ARBA" id="ARBA00022691"/>
    </source>
</evidence>
<dbReference type="SUPFAM" id="SSF53335">
    <property type="entry name" value="S-adenosyl-L-methionine-dependent methyltransferases"/>
    <property type="match status" value="1"/>
</dbReference>
<evidence type="ECO:0000259" key="7">
    <source>
        <dbReference type="PROSITE" id="PS51684"/>
    </source>
</evidence>
<dbReference type="GO" id="GO:0008175">
    <property type="term" value="F:tRNA methyltransferase activity"/>
    <property type="evidence" value="ECO:0007669"/>
    <property type="project" value="TreeGrafter"/>
</dbReference>
<dbReference type="GO" id="GO:0102522">
    <property type="term" value="F:tRNA 4-demethylwyosine alpha-amino-alpha-carboxypropyltransferase activity"/>
    <property type="evidence" value="ECO:0007669"/>
    <property type="project" value="UniProtKB-EC"/>
</dbReference>
<evidence type="ECO:0000256" key="1">
    <source>
        <dbReference type="ARBA" id="ARBA00004797"/>
    </source>
</evidence>
<reference evidence="8" key="1">
    <citation type="submission" date="2015-11" db="EMBL/GenBank/DDBJ databases">
        <title>De novo transcriptome assembly of four potential Pierce s Disease insect vectors from Arizona vineyards.</title>
        <authorList>
            <person name="Tassone E.E."/>
        </authorList>
    </citation>
    <scope>NUCLEOTIDE SEQUENCE</scope>
</reference>
<evidence type="ECO:0000313" key="8">
    <source>
        <dbReference type="EMBL" id="JAS97021.1"/>
    </source>
</evidence>
<keyword evidence="5" id="KW-0819">tRNA processing</keyword>
<feature type="domain" description="SAM-dependent methyltransferase TRM5/TYW2-type" evidence="7">
    <location>
        <begin position="44"/>
        <end position="363"/>
    </location>
</feature>
<dbReference type="GO" id="GO:0030488">
    <property type="term" value="P:tRNA methylation"/>
    <property type="evidence" value="ECO:0007669"/>
    <property type="project" value="TreeGrafter"/>
</dbReference>
<dbReference type="GO" id="GO:0005737">
    <property type="term" value="C:cytoplasm"/>
    <property type="evidence" value="ECO:0007669"/>
    <property type="project" value="TreeGrafter"/>
</dbReference>
<keyword evidence="4" id="KW-0949">S-adenosyl-L-methionine</keyword>
<evidence type="ECO:0000256" key="6">
    <source>
        <dbReference type="ARBA" id="ARBA00049400"/>
    </source>
</evidence>
<dbReference type="PANTHER" id="PTHR23245:SF25">
    <property type="entry name" value="TRNA WYBUTOSINE-SYNTHESIZING PROTEIN 2 HOMOLOG"/>
    <property type="match status" value="1"/>
</dbReference>
<accession>A0A1B6JCN1</accession>
<dbReference type="AlphaFoldDB" id="A0A1B6JCN1"/>
<evidence type="ECO:0000256" key="5">
    <source>
        <dbReference type="ARBA" id="ARBA00022694"/>
    </source>
</evidence>
<dbReference type="PROSITE" id="PS51684">
    <property type="entry name" value="SAM_MT_TRM5_TYW2"/>
    <property type="match status" value="1"/>
</dbReference>
<dbReference type="Pfam" id="PF02475">
    <property type="entry name" value="TRM5-TYW2_MTfase"/>
    <property type="match status" value="1"/>
</dbReference>
<evidence type="ECO:0000256" key="3">
    <source>
        <dbReference type="ARBA" id="ARBA00022679"/>
    </source>
</evidence>
<evidence type="ECO:0000256" key="2">
    <source>
        <dbReference type="ARBA" id="ARBA00012265"/>
    </source>
</evidence>
<dbReference type="Gene3D" id="3.30.300.110">
    <property type="entry name" value="Met-10+ protein-like domains"/>
    <property type="match status" value="1"/>
</dbReference>
<dbReference type="InterPro" id="IPR029063">
    <property type="entry name" value="SAM-dependent_MTases_sf"/>
</dbReference>
<dbReference type="PANTHER" id="PTHR23245">
    <property type="entry name" value="TRNA METHYLTRANSFERASE"/>
    <property type="match status" value="1"/>
</dbReference>
<dbReference type="InterPro" id="IPR030382">
    <property type="entry name" value="MeTrfase_TRM5/TYW2"/>
</dbReference>
<dbReference type="EMBL" id="GECU01010685">
    <property type="protein sequence ID" value="JAS97021.1"/>
    <property type="molecule type" value="Transcribed_RNA"/>
</dbReference>
<dbReference type="Gene3D" id="3.40.50.150">
    <property type="entry name" value="Vaccinia Virus protein VP39"/>
    <property type="match status" value="1"/>
</dbReference>
<proteinExistence type="predicted"/>
<keyword evidence="3" id="KW-0808">Transferase</keyword>
<sequence>MEEETIKKKRRSSLKQELKSKIIQLMIELGLWKENLQREIPTCWDNFENFVIFNSRFFKDESWNKAGSQLWNCISELFSGKSIALQSKIQNNDFRSPNAHIVHGDSPWVKYLDNGVRYTWNVEFTMFCTGNVTERHRIGNLNCEGKIIVDMFAGIGYFVLPYLVHAKAQEVIACEWNPVSLQALKINVVDNKVAEKCVVLEGDVRVTCPRGIADHINLGLIPSCEQYWSVAAEILKPTGGTLHVHGNVTSKVQSFTVKCEKCISLLETLKIGTTNLQSKEVKCNGFKIKISAYNVMTIEISEDQIGWKWQEWFVWSIHVTHSFCMDLYNITKTEWEVTPIFLHRVKAYAPHIDHLVLDVSCRNMMLPIKNL</sequence>